<evidence type="ECO:0000256" key="7">
    <source>
        <dbReference type="RuleBase" id="RU910716"/>
    </source>
</evidence>
<comment type="similarity">
    <text evidence="2 7">Belongs to the XK family.</text>
</comment>
<dbReference type="PANTHER" id="PTHR16024:SF6">
    <property type="entry name" value="XK-RELATED PROTEIN"/>
    <property type="match status" value="1"/>
</dbReference>
<accession>A0AAV2SBZ9</accession>
<evidence type="ECO:0000313" key="8">
    <source>
        <dbReference type="EMBL" id="CAL4182285.1"/>
    </source>
</evidence>
<proteinExistence type="inferred from homology"/>
<dbReference type="AlphaFoldDB" id="A0AAV2SBZ9"/>
<dbReference type="GO" id="GO:1902742">
    <property type="term" value="P:apoptotic process involved in development"/>
    <property type="evidence" value="ECO:0007669"/>
    <property type="project" value="TreeGrafter"/>
</dbReference>
<evidence type="ECO:0000313" key="9">
    <source>
        <dbReference type="Proteomes" id="UP001497623"/>
    </source>
</evidence>
<sequence>MHLHHPGGTNITQDIHNSIFRVIVKVMNLLSYIMNLVTDVNAAVQHLVDDNFWWGFLSLLFILIPMLVSAFMYVIIKLTKYSVMLKFLLLIPALVFAPIMPFILLLWDVVASIRSYNSNDSGNEDNEENNTNNEDDPFVAALGLVNLFEAMGQSYPQAGFQMFIVFQNLINGNAIGPWQYVTIASLICHLSSLHVFFLTKCPSQVRPQFKFLDYWLSHPDLWCAAFFPCQTALGGSYPSELNWASLSLDVGV</sequence>
<evidence type="ECO:0000256" key="2">
    <source>
        <dbReference type="ARBA" id="ARBA00008789"/>
    </source>
</evidence>
<reference evidence="8 9" key="1">
    <citation type="submission" date="2024-05" db="EMBL/GenBank/DDBJ databases">
        <authorList>
            <person name="Wallberg A."/>
        </authorList>
    </citation>
    <scope>NUCLEOTIDE SEQUENCE [LARGE SCALE GENOMIC DNA]</scope>
</reference>
<name>A0AAV2SBZ9_MEGNR</name>
<keyword evidence="6 7" id="KW-0472">Membrane</keyword>
<keyword evidence="5 7" id="KW-1133">Transmembrane helix</keyword>
<dbReference type="Proteomes" id="UP001497623">
    <property type="component" value="Unassembled WGS sequence"/>
</dbReference>
<keyword evidence="3" id="KW-1003">Cell membrane</keyword>
<keyword evidence="4 7" id="KW-0812">Transmembrane</keyword>
<dbReference type="InterPro" id="IPR018629">
    <property type="entry name" value="XK-rel"/>
</dbReference>
<feature type="transmembrane region" description="Helical" evidence="7">
    <location>
        <begin position="178"/>
        <end position="198"/>
    </location>
</feature>
<dbReference type="GO" id="GO:0005886">
    <property type="term" value="C:plasma membrane"/>
    <property type="evidence" value="ECO:0007669"/>
    <property type="project" value="UniProtKB-SubCell"/>
</dbReference>
<feature type="transmembrane region" description="Helical" evidence="7">
    <location>
        <begin position="87"/>
        <end position="107"/>
    </location>
</feature>
<dbReference type="Pfam" id="PF09815">
    <property type="entry name" value="XK-related"/>
    <property type="match status" value="1"/>
</dbReference>
<evidence type="ECO:0000256" key="6">
    <source>
        <dbReference type="ARBA" id="ARBA00023136"/>
    </source>
</evidence>
<evidence type="ECO:0000256" key="1">
    <source>
        <dbReference type="ARBA" id="ARBA00004651"/>
    </source>
</evidence>
<comment type="subcellular location">
    <subcellularLocation>
        <location evidence="1">Cell membrane</location>
        <topology evidence="1">Multi-pass membrane protein</topology>
    </subcellularLocation>
    <subcellularLocation>
        <location evidence="7">Membrane</location>
        <topology evidence="7">Multi-pass membrane protein</topology>
    </subcellularLocation>
</comment>
<keyword evidence="9" id="KW-1185">Reference proteome</keyword>
<dbReference type="GO" id="GO:0070782">
    <property type="term" value="P:phosphatidylserine exposure on apoptotic cell surface"/>
    <property type="evidence" value="ECO:0007669"/>
    <property type="project" value="TreeGrafter"/>
</dbReference>
<dbReference type="InterPro" id="IPR050895">
    <property type="entry name" value="XK-related_scramblase"/>
</dbReference>
<comment type="caution">
    <text evidence="8">The sequence shown here is derived from an EMBL/GenBank/DDBJ whole genome shotgun (WGS) entry which is preliminary data.</text>
</comment>
<evidence type="ECO:0000256" key="5">
    <source>
        <dbReference type="ARBA" id="ARBA00022989"/>
    </source>
</evidence>
<gene>
    <name evidence="8" type="ORF">MNOR_LOCUS35552</name>
</gene>
<dbReference type="GO" id="GO:0043652">
    <property type="term" value="P:engulfment of apoptotic cell"/>
    <property type="evidence" value="ECO:0007669"/>
    <property type="project" value="TreeGrafter"/>
</dbReference>
<organism evidence="8 9">
    <name type="scientific">Meganyctiphanes norvegica</name>
    <name type="common">Northern krill</name>
    <name type="synonym">Thysanopoda norvegica</name>
    <dbReference type="NCBI Taxonomy" id="48144"/>
    <lineage>
        <taxon>Eukaryota</taxon>
        <taxon>Metazoa</taxon>
        <taxon>Ecdysozoa</taxon>
        <taxon>Arthropoda</taxon>
        <taxon>Crustacea</taxon>
        <taxon>Multicrustacea</taxon>
        <taxon>Malacostraca</taxon>
        <taxon>Eumalacostraca</taxon>
        <taxon>Eucarida</taxon>
        <taxon>Euphausiacea</taxon>
        <taxon>Euphausiidae</taxon>
        <taxon>Meganyctiphanes</taxon>
    </lineage>
</organism>
<protein>
    <recommendedName>
        <fullName evidence="7">XK-related protein</fullName>
    </recommendedName>
</protein>
<dbReference type="PANTHER" id="PTHR16024">
    <property type="entry name" value="XK-RELATED PROTEIN"/>
    <property type="match status" value="1"/>
</dbReference>
<evidence type="ECO:0000256" key="4">
    <source>
        <dbReference type="ARBA" id="ARBA00022692"/>
    </source>
</evidence>
<feature type="transmembrane region" description="Helical" evidence="7">
    <location>
        <begin position="52"/>
        <end position="75"/>
    </location>
</feature>
<dbReference type="EMBL" id="CAXKWB010059894">
    <property type="protein sequence ID" value="CAL4182285.1"/>
    <property type="molecule type" value="Genomic_DNA"/>
</dbReference>
<evidence type="ECO:0000256" key="3">
    <source>
        <dbReference type="ARBA" id="ARBA00022475"/>
    </source>
</evidence>